<dbReference type="AlphaFoldDB" id="A0AB39UXR1"/>
<dbReference type="InterPro" id="IPR001173">
    <property type="entry name" value="Glyco_trans_2-like"/>
</dbReference>
<dbReference type="KEGG" id="tcd:AAIA72_03105"/>
<dbReference type="SUPFAM" id="SSF53448">
    <property type="entry name" value="Nucleotide-diphospho-sugar transferases"/>
    <property type="match status" value="1"/>
</dbReference>
<dbReference type="EC" id="2.4.-.-" evidence="5"/>
<proteinExistence type="inferred from homology"/>
<keyword evidence="3 5" id="KW-0808">Transferase</keyword>
<feature type="domain" description="Glycosyltransferase 2-like" evidence="4">
    <location>
        <begin position="4"/>
        <end position="60"/>
    </location>
</feature>
<dbReference type="PANTHER" id="PTHR43630">
    <property type="entry name" value="POLY-BETA-1,6-N-ACETYL-D-GLUCOSAMINE SYNTHASE"/>
    <property type="match status" value="1"/>
</dbReference>
<evidence type="ECO:0000313" key="5">
    <source>
        <dbReference type="EMBL" id="XDT72989.1"/>
    </source>
</evidence>
<gene>
    <name evidence="5" type="ORF">AAIA72_03105</name>
</gene>
<evidence type="ECO:0000259" key="4">
    <source>
        <dbReference type="Pfam" id="PF00535"/>
    </source>
</evidence>
<dbReference type="EMBL" id="CP154858">
    <property type="protein sequence ID" value="XDT72989.1"/>
    <property type="molecule type" value="Genomic_DNA"/>
</dbReference>
<evidence type="ECO:0000256" key="2">
    <source>
        <dbReference type="ARBA" id="ARBA00022676"/>
    </source>
</evidence>
<evidence type="ECO:0000256" key="1">
    <source>
        <dbReference type="ARBA" id="ARBA00006739"/>
    </source>
</evidence>
<reference evidence="5" key="1">
    <citation type="submission" date="2024-05" db="EMBL/GenBank/DDBJ databases">
        <title>Genome sequencing of novel strain.</title>
        <authorList>
            <person name="Ganbat D."/>
            <person name="Ganbat S."/>
            <person name="Lee S.-J."/>
        </authorList>
    </citation>
    <scope>NUCLEOTIDE SEQUENCE</scope>
    <source>
        <strain evidence="5">SMD15-11</strain>
    </source>
</reference>
<dbReference type="Gene3D" id="3.90.550.10">
    <property type="entry name" value="Spore Coat Polysaccharide Biosynthesis Protein SpsA, Chain A"/>
    <property type="match status" value="1"/>
</dbReference>
<sequence>MLVSIVIPAYNAEKTIARTLDSIKGIVEEDKDVEVIVVDNNSLDSTANIVKNYPFVKLIVSDACYVGG</sequence>
<keyword evidence="2 5" id="KW-0328">Glycosyltransferase</keyword>
<evidence type="ECO:0000256" key="3">
    <source>
        <dbReference type="ARBA" id="ARBA00022679"/>
    </source>
</evidence>
<dbReference type="Pfam" id="PF00535">
    <property type="entry name" value="Glycos_transf_2"/>
    <property type="match status" value="1"/>
</dbReference>
<protein>
    <submittedName>
        <fullName evidence="5">Glycosyltransferase</fullName>
        <ecNumber evidence="5">2.4.-.-</ecNumber>
    </submittedName>
</protein>
<organism evidence="5">
    <name type="scientific">Thermohahella caldifontis</name>
    <dbReference type="NCBI Taxonomy" id="3142973"/>
    <lineage>
        <taxon>Bacteria</taxon>
        <taxon>Pseudomonadati</taxon>
        <taxon>Pseudomonadota</taxon>
        <taxon>Gammaproteobacteria</taxon>
        <taxon>Oceanospirillales</taxon>
        <taxon>Hahellaceae</taxon>
        <taxon>Thermohahella</taxon>
    </lineage>
</organism>
<accession>A0AB39UXR1</accession>
<name>A0AB39UXR1_9GAMM</name>
<dbReference type="InterPro" id="IPR029044">
    <property type="entry name" value="Nucleotide-diphossugar_trans"/>
</dbReference>
<dbReference type="RefSeq" id="WP_369601990.1">
    <property type="nucleotide sequence ID" value="NZ_CP154858.1"/>
</dbReference>
<comment type="similarity">
    <text evidence="1">Belongs to the glycosyltransferase 2 family.</text>
</comment>
<dbReference type="GO" id="GO:0016757">
    <property type="term" value="F:glycosyltransferase activity"/>
    <property type="evidence" value="ECO:0007669"/>
    <property type="project" value="UniProtKB-KW"/>
</dbReference>
<dbReference type="PANTHER" id="PTHR43630:SF1">
    <property type="entry name" value="POLY-BETA-1,6-N-ACETYL-D-GLUCOSAMINE SYNTHASE"/>
    <property type="match status" value="1"/>
</dbReference>